<evidence type="ECO:0000256" key="5">
    <source>
        <dbReference type="ARBA" id="ARBA00023054"/>
    </source>
</evidence>
<sequence length="1145" mass="128195">MPLNIRAKPSQSKLSAGSKGSGHADGSASHSRFPKPSKLGKGKQAVSTTLGSRSGLEPGCVSGGVPPPVSKSAGGQGSGSRPGSKVKPATKGVIHGSRTAPGGKTLSMENIQSLSAVYATSGTMYPSEQDSLEPSGGYPKGTMTLGRSTSRSSNSSRTRAIGSSSPNITSSALHHSSDPYEDKYLEPAGTSSLRRQHGRALDPAGQGDAPTFDVQAQLRNLQRENDNLRRELDRGRSCSTNNVNFWSPEVKRDKGVRREEGVRSLKDQYRSNHEDLQQLPLTVQELQEELRAHREMNSRLQHQRQQGNSGSYRELHVDPDHRGMLSPGHSPRQSPSNLHSPGPKNSLRASPFNTYSPRQQEADIIIHSPGYGCNTAVAAQRVSPANTLQPGPRTSPSQPLYSPGPGPSPAVGRSSSSLQPCSPCHIPGCDGFLSPPPLDPSEENFLRLQSDHERQAKELLLLRKTMEEMETRIDSQKQTLDARDESIQRLLELLQGQGQGTWSRGHRAGIITMAAQEAEAHQENMHVREDTKISSLERNIRDLEDEVQMLKTSGLLQPDDRQDELKQVEVYKSHSKFMKMKIEQLKQELNKKESEMQALQTKLETLTNQNSDCKQHIDVLKESFSAKEQRANTLQTEVDALRVRLEEKEQFLTKKTKQLQDLTDEKSTLTGEIRDLKDMLDVKERKVNVLQKKIENLLEQLKDKDKQLAGLRERVQGFQTDSSNTDTALATLEEALSEKERVIENLREQKEREDRTRLEELDQMRKENQELKDKLTALQPPSASQSQAANPGVTQNQRPDREQVAAKADSIPAGSTTTQNTEEATRKCADITDRLRLLEQEVARNREDSRKSKAEVERLMLALREAEMEKLSKEKKIADLERQIKSPTIQKQMVPAEMRKDPLTDGHPHSLSQQTRFDPQLPLSASQEAMRETAERLTEMEKALRESMNTSAHREALWAQEESARVEAQRQLEELMGALEKTRQELDTTKLHLSSTQQSLHERDRHLNSLRQDRRKQLQEILEMKQQALLAAISEKDANIALLELSSSKRKKAQEEVMALKREKDRLMHQLKQQTQSRMKLMADNYEEDHAHPQHHPHHSHHFHPANVHPRILPRGPSQANHRSPMEMPAATAGNQGRPGTSAVG</sequence>
<dbReference type="PANTHER" id="PTHR18861:SF3">
    <property type="entry name" value="ERC PROTEIN 2"/>
    <property type="match status" value="1"/>
</dbReference>
<evidence type="ECO:0000256" key="6">
    <source>
        <dbReference type="ARBA" id="ARBA00023212"/>
    </source>
</evidence>
<evidence type="ECO:0000256" key="1">
    <source>
        <dbReference type="ARBA" id="ARBA00004245"/>
    </source>
</evidence>
<keyword evidence="5 9" id="KW-0175">Coiled coil</keyword>
<dbReference type="GO" id="GO:0048167">
    <property type="term" value="P:regulation of synaptic plasticity"/>
    <property type="evidence" value="ECO:0007669"/>
    <property type="project" value="TreeGrafter"/>
</dbReference>
<evidence type="ECO:0000256" key="7">
    <source>
        <dbReference type="ARBA" id="ARBA00023273"/>
    </source>
</evidence>
<name>A0A674MTQ6_TAKRU</name>
<keyword evidence="6" id="KW-0206">Cytoskeleton</keyword>
<feature type="compositionally biased region" description="Polar residues" evidence="10">
    <location>
        <begin position="779"/>
        <end position="797"/>
    </location>
</feature>
<evidence type="ECO:0000256" key="2">
    <source>
        <dbReference type="ARBA" id="ARBA00022490"/>
    </source>
</evidence>
<dbReference type="Pfam" id="PF10174">
    <property type="entry name" value="Cast"/>
    <property type="match status" value="1"/>
</dbReference>
<feature type="compositionally biased region" description="Basic residues" evidence="10">
    <location>
        <begin position="1093"/>
        <end position="1104"/>
    </location>
</feature>
<feature type="coiled-coil region" evidence="9">
    <location>
        <begin position="211"/>
        <end position="238"/>
    </location>
</feature>
<dbReference type="AlphaFoldDB" id="A0A674MTQ6"/>
<dbReference type="Proteomes" id="UP000005226">
    <property type="component" value="Chromosome 3"/>
</dbReference>
<evidence type="ECO:0000256" key="9">
    <source>
        <dbReference type="SAM" id="Coils"/>
    </source>
</evidence>
<feature type="region of interest" description="Disordered" evidence="10">
    <location>
        <begin position="899"/>
        <end position="918"/>
    </location>
</feature>
<keyword evidence="2" id="KW-0963">Cytoplasm</keyword>
<proteinExistence type="predicted"/>
<accession>A0A674MTQ6</accession>
<evidence type="ECO:0000256" key="3">
    <source>
        <dbReference type="ARBA" id="ARBA00022553"/>
    </source>
</evidence>
<reference evidence="11" key="3">
    <citation type="submission" date="2025-09" db="UniProtKB">
        <authorList>
            <consortium name="Ensembl"/>
        </authorList>
    </citation>
    <scope>IDENTIFICATION</scope>
</reference>
<evidence type="ECO:0000256" key="10">
    <source>
        <dbReference type="SAM" id="MobiDB-lite"/>
    </source>
</evidence>
<feature type="region of interest" description="Disordered" evidence="10">
    <location>
        <begin position="1090"/>
        <end position="1145"/>
    </location>
</feature>
<feature type="compositionally biased region" description="Basic residues" evidence="10">
    <location>
        <begin position="32"/>
        <end position="41"/>
    </location>
</feature>
<dbReference type="GO" id="GO:0048788">
    <property type="term" value="C:cytoskeleton of presynaptic active zone"/>
    <property type="evidence" value="ECO:0007669"/>
    <property type="project" value="TreeGrafter"/>
</dbReference>
<dbReference type="GO" id="GO:0007274">
    <property type="term" value="P:neuromuscular synaptic transmission"/>
    <property type="evidence" value="ECO:0007669"/>
    <property type="project" value="TreeGrafter"/>
</dbReference>
<feature type="compositionally biased region" description="Basic and acidic residues" evidence="10">
    <location>
        <begin position="899"/>
        <end position="908"/>
    </location>
</feature>
<reference evidence="11" key="2">
    <citation type="submission" date="2025-08" db="UniProtKB">
        <authorList>
            <consortium name="Ensembl"/>
        </authorList>
    </citation>
    <scope>IDENTIFICATION</scope>
</reference>
<feature type="compositionally biased region" description="Polar residues" evidence="10">
    <location>
        <begin position="1133"/>
        <end position="1145"/>
    </location>
</feature>
<feature type="compositionally biased region" description="Polar residues" evidence="10">
    <location>
        <begin position="385"/>
        <end position="400"/>
    </location>
</feature>
<feature type="region of interest" description="Disordered" evidence="10">
    <location>
        <begin position="1"/>
        <end position="107"/>
    </location>
</feature>
<reference evidence="11 12" key="1">
    <citation type="journal article" date="2011" name="Genome Biol. Evol.">
        <title>Integration of the genetic map and genome assembly of fugu facilitates insights into distinct features of genome evolution in teleosts and mammals.</title>
        <authorList>
            <person name="Kai W."/>
            <person name="Kikuchi K."/>
            <person name="Tohari S."/>
            <person name="Chew A.K."/>
            <person name="Tay A."/>
            <person name="Fujiwara A."/>
            <person name="Hosoya S."/>
            <person name="Suetake H."/>
            <person name="Naruse K."/>
            <person name="Brenner S."/>
            <person name="Suzuki Y."/>
            <person name="Venkatesh B."/>
        </authorList>
    </citation>
    <scope>NUCLEOTIDE SEQUENCE [LARGE SCALE GENOMIC DNA]</scope>
</reference>
<evidence type="ECO:0000313" key="12">
    <source>
        <dbReference type="Proteomes" id="UP000005226"/>
    </source>
</evidence>
<dbReference type="SUPFAM" id="SSF46579">
    <property type="entry name" value="Prefoldin"/>
    <property type="match status" value="1"/>
</dbReference>
<feature type="coiled-coil region" evidence="9">
    <location>
        <begin position="526"/>
        <end position="778"/>
    </location>
</feature>
<dbReference type="OMA" id="HPANMHH"/>
<feature type="region of interest" description="Disordered" evidence="10">
    <location>
        <begin position="124"/>
        <end position="209"/>
    </location>
</feature>
<keyword evidence="4" id="KW-0770">Synapse</keyword>
<dbReference type="InParanoid" id="A0A674MTQ6"/>
<feature type="region of interest" description="Disordered" evidence="10">
    <location>
        <begin position="296"/>
        <end position="354"/>
    </location>
</feature>
<comment type="subcellular location">
    <subcellularLocation>
        <location evidence="1">Cytoplasm</location>
        <location evidence="1">Cytoskeleton</location>
    </subcellularLocation>
    <subcellularLocation>
        <location evidence="8">Presynapse</location>
    </subcellularLocation>
</comment>
<dbReference type="GO" id="GO:0030424">
    <property type="term" value="C:axon"/>
    <property type="evidence" value="ECO:0007669"/>
    <property type="project" value="UniProtKB-SubCell"/>
</dbReference>
<organism evidence="11 12">
    <name type="scientific">Takifugu rubripes</name>
    <name type="common">Japanese pufferfish</name>
    <name type="synonym">Fugu rubripes</name>
    <dbReference type="NCBI Taxonomy" id="31033"/>
    <lineage>
        <taxon>Eukaryota</taxon>
        <taxon>Metazoa</taxon>
        <taxon>Chordata</taxon>
        <taxon>Craniata</taxon>
        <taxon>Vertebrata</taxon>
        <taxon>Euteleostomi</taxon>
        <taxon>Actinopterygii</taxon>
        <taxon>Neopterygii</taxon>
        <taxon>Teleostei</taxon>
        <taxon>Neoteleostei</taxon>
        <taxon>Acanthomorphata</taxon>
        <taxon>Eupercaria</taxon>
        <taxon>Tetraodontiformes</taxon>
        <taxon>Tetradontoidea</taxon>
        <taxon>Tetraodontidae</taxon>
        <taxon>Takifugu</taxon>
    </lineage>
</organism>
<feature type="coiled-coil region" evidence="9">
    <location>
        <begin position="923"/>
        <end position="1077"/>
    </location>
</feature>
<dbReference type="Ensembl" id="ENSTRUT00000079220.1">
    <property type="protein sequence ID" value="ENSTRUP00000064405.1"/>
    <property type="gene ID" value="ENSTRUG00000025999.1"/>
</dbReference>
<dbReference type="GeneTree" id="ENSGT00650000093320"/>
<feature type="compositionally biased region" description="Low complexity" evidence="10">
    <location>
        <begin position="147"/>
        <end position="159"/>
    </location>
</feature>
<feature type="compositionally biased region" description="Basic and acidic residues" evidence="10">
    <location>
        <begin position="175"/>
        <end position="185"/>
    </location>
</feature>
<protein>
    <submittedName>
        <fullName evidence="11">ELKS/RAB6-interacting/CAST family member 2</fullName>
    </submittedName>
</protein>
<evidence type="ECO:0000256" key="8">
    <source>
        <dbReference type="ARBA" id="ARBA00034106"/>
    </source>
</evidence>
<dbReference type="PANTHER" id="PTHR18861">
    <property type="entry name" value="ELKS/RAB6-INTERACTING/CAST PROTEIN"/>
    <property type="match status" value="1"/>
</dbReference>
<feature type="compositionally biased region" description="Polar residues" evidence="10">
    <location>
        <begin position="813"/>
        <end position="822"/>
    </location>
</feature>
<keyword evidence="3" id="KW-0597">Phosphoprotein</keyword>
<gene>
    <name evidence="11" type="primary">ERC2</name>
</gene>
<feature type="compositionally biased region" description="Polar residues" evidence="10">
    <location>
        <begin position="161"/>
        <end position="174"/>
    </location>
</feature>
<feature type="coiled-coil region" evidence="9">
    <location>
        <begin position="452"/>
        <end position="479"/>
    </location>
</feature>
<dbReference type="Gene3D" id="1.10.287.1490">
    <property type="match status" value="1"/>
</dbReference>
<evidence type="ECO:0000313" key="11">
    <source>
        <dbReference type="Ensembl" id="ENSTRUP00000064405.1"/>
    </source>
</evidence>
<feature type="region of interest" description="Disordered" evidence="10">
    <location>
        <begin position="385"/>
        <end position="420"/>
    </location>
</feature>
<dbReference type="InterPro" id="IPR019323">
    <property type="entry name" value="ELKS/CAST"/>
</dbReference>
<keyword evidence="12" id="KW-1185">Reference proteome</keyword>
<feature type="compositionally biased region" description="Polar residues" evidence="10">
    <location>
        <begin position="298"/>
        <end position="311"/>
    </location>
</feature>
<keyword evidence="7" id="KW-0966">Cell projection</keyword>
<evidence type="ECO:0000256" key="4">
    <source>
        <dbReference type="ARBA" id="ARBA00023018"/>
    </source>
</evidence>
<feature type="compositionally biased region" description="Basic and acidic residues" evidence="10">
    <location>
        <begin position="313"/>
        <end position="323"/>
    </location>
</feature>
<dbReference type="GO" id="GO:0098882">
    <property type="term" value="F:structural constituent of presynaptic active zone"/>
    <property type="evidence" value="ECO:0007669"/>
    <property type="project" value="TreeGrafter"/>
</dbReference>
<feature type="region of interest" description="Disordered" evidence="10">
    <location>
        <begin position="778"/>
        <end position="827"/>
    </location>
</feature>